<sequence>MYLKKLTTPSAPNLNNIRLITLNQLKIDKKKLGEGEFAAVYAAKLILGENSDKKFPVAAKLIHPAADLSHSIEYVRF</sequence>
<dbReference type="SUPFAM" id="SSF56112">
    <property type="entry name" value="Protein kinase-like (PK-like)"/>
    <property type="match status" value="1"/>
</dbReference>
<accession>A0A914EMK2</accession>
<dbReference type="GO" id="GO:0005524">
    <property type="term" value="F:ATP binding"/>
    <property type="evidence" value="ECO:0007669"/>
    <property type="project" value="UniProtKB-UniRule"/>
</dbReference>
<dbReference type="InterPro" id="IPR017441">
    <property type="entry name" value="Protein_kinase_ATP_BS"/>
</dbReference>
<keyword evidence="2" id="KW-1185">Reference proteome</keyword>
<name>A0A914EMK2_9BILA</name>
<dbReference type="WBParaSite" id="ACRNAN_scaffold8798.g33045.t1">
    <property type="protein sequence ID" value="ACRNAN_scaffold8798.g33045.t1"/>
    <property type="gene ID" value="ACRNAN_scaffold8798.g33045"/>
</dbReference>
<evidence type="ECO:0000256" key="1">
    <source>
        <dbReference type="PROSITE-ProRule" id="PRU10141"/>
    </source>
</evidence>
<evidence type="ECO:0000313" key="3">
    <source>
        <dbReference type="WBParaSite" id="ACRNAN_scaffold8798.g33045.t1"/>
    </source>
</evidence>
<proteinExistence type="predicted"/>
<dbReference type="PROSITE" id="PS00107">
    <property type="entry name" value="PROTEIN_KINASE_ATP"/>
    <property type="match status" value="1"/>
</dbReference>
<dbReference type="Proteomes" id="UP000887540">
    <property type="component" value="Unplaced"/>
</dbReference>
<evidence type="ECO:0000313" key="2">
    <source>
        <dbReference type="Proteomes" id="UP000887540"/>
    </source>
</evidence>
<reference evidence="3" key="1">
    <citation type="submission" date="2022-11" db="UniProtKB">
        <authorList>
            <consortium name="WormBaseParasite"/>
        </authorList>
    </citation>
    <scope>IDENTIFICATION</scope>
</reference>
<keyword evidence="1" id="KW-0547">Nucleotide-binding</keyword>
<keyword evidence="1" id="KW-0067">ATP-binding</keyword>
<protein>
    <submittedName>
        <fullName evidence="3">Protein kinase domain-containing protein</fullName>
    </submittedName>
</protein>
<feature type="binding site" evidence="1">
    <location>
        <position position="60"/>
    </location>
    <ligand>
        <name>ATP</name>
        <dbReference type="ChEBI" id="CHEBI:30616"/>
    </ligand>
</feature>
<organism evidence="2 3">
    <name type="scientific">Acrobeloides nanus</name>
    <dbReference type="NCBI Taxonomy" id="290746"/>
    <lineage>
        <taxon>Eukaryota</taxon>
        <taxon>Metazoa</taxon>
        <taxon>Ecdysozoa</taxon>
        <taxon>Nematoda</taxon>
        <taxon>Chromadorea</taxon>
        <taxon>Rhabditida</taxon>
        <taxon>Tylenchina</taxon>
        <taxon>Cephalobomorpha</taxon>
        <taxon>Cephaloboidea</taxon>
        <taxon>Cephalobidae</taxon>
        <taxon>Acrobeloides</taxon>
    </lineage>
</organism>
<dbReference type="AlphaFoldDB" id="A0A914EMK2"/>
<dbReference type="InterPro" id="IPR011009">
    <property type="entry name" value="Kinase-like_dom_sf"/>
</dbReference>
<dbReference type="Gene3D" id="3.30.200.20">
    <property type="entry name" value="Phosphorylase Kinase, domain 1"/>
    <property type="match status" value="1"/>
</dbReference>